<gene>
    <name evidence="2" type="ORF">H480_00225</name>
</gene>
<dbReference type="AlphaFoldDB" id="R1IJN0"/>
<dbReference type="InterPro" id="IPR011990">
    <property type="entry name" value="TPR-like_helical_dom_sf"/>
</dbReference>
<dbReference type="RefSeq" id="WP_003054044.1">
    <property type="nucleotide sequence ID" value="NZ_AOUO01000004.1"/>
</dbReference>
<dbReference type="Pfam" id="PF13424">
    <property type="entry name" value="TPR_12"/>
    <property type="match status" value="1"/>
</dbReference>
<comment type="caution">
    <text evidence="2">The sequence shown here is derived from an EMBL/GenBank/DDBJ whole genome shotgun (WGS) entry which is preliminary data.</text>
</comment>
<dbReference type="PROSITE" id="PS50005">
    <property type="entry name" value="TPR"/>
    <property type="match status" value="1"/>
</dbReference>
<reference evidence="2 3" key="1">
    <citation type="submission" date="2013-02" db="EMBL/GenBank/DDBJ databases">
        <title>Draft genome sequence of Amycolatopsis vancoresmycina strain DSM 44592T.</title>
        <authorList>
            <person name="Kumar S."/>
            <person name="Kaur N."/>
            <person name="Kaur C."/>
            <person name="Raghava G.P.S."/>
            <person name="Mayilraj S."/>
        </authorList>
    </citation>
    <scope>NUCLEOTIDE SEQUENCE [LARGE SCALE GENOMIC DNA]</scope>
    <source>
        <strain evidence="2 3">DSM 44592</strain>
    </source>
</reference>
<keyword evidence="1" id="KW-0802">TPR repeat</keyword>
<sequence length="60" mass="6899">MEFDDRHGAASSYHQLGVVAQARQRFDEAERHYEHAIDLKLEFDDRHDAASSSFRSMACS</sequence>
<dbReference type="SUPFAM" id="SSF48452">
    <property type="entry name" value="TPR-like"/>
    <property type="match status" value="1"/>
</dbReference>
<dbReference type="EMBL" id="AOUO01000004">
    <property type="protein sequence ID" value="EOD70574.1"/>
    <property type="molecule type" value="Genomic_DNA"/>
</dbReference>
<dbReference type="OrthoDB" id="4302715at2"/>
<accession>R1IJN0</accession>
<dbReference type="PATRIC" id="fig|1292037.4.peg.42"/>
<feature type="repeat" description="TPR" evidence="1">
    <location>
        <begin position="10"/>
        <end position="43"/>
    </location>
</feature>
<dbReference type="Proteomes" id="UP000014139">
    <property type="component" value="Unassembled WGS sequence"/>
</dbReference>
<proteinExistence type="predicted"/>
<name>R1IJN0_9PSEU</name>
<keyword evidence="3" id="KW-1185">Reference proteome</keyword>
<dbReference type="Gene3D" id="1.25.40.10">
    <property type="entry name" value="Tetratricopeptide repeat domain"/>
    <property type="match status" value="1"/>
</dbReference>
<dbReference type="InterPro" id="IPR019734">
    <property type="entry name" value="TPR_rpt"/>
</dbReference>
<evidence type="ECO:0000313" key="3">
    <source>
        <dbReference type="Proteomes" id="UP000014139"/>
    </source>
</evidence>
<organism evidence="2 3">
    <name type="scientific">Amycolatopsis vancoresmycina DSM 44592</name>
    <dbReference type="NCBI Taxonomy" id="1292037"/>
    <lineage>
        <taxon>Bacteria</taxon>
        <taxon>Bacillati</taxon>
        <taxon>Actinomycetota</taxon>
        <taxon>Actinomycetes</taxon>
        <taxon>Pseudonocardiales</taxon>
        <taxon>Pseudonocardiaceae</taxon>
        <taxon>Amycolatopsis</taxon>
    </lineage>
</organism>
<evidence type="ECO:0000256" key="1">
    <source>
        <dbReference type="PROSITE-ProRule" id="PRU00339"/>
    </source>
</evidence>
<evidence type="ECO:0000313" key="2">
    <source>
        <dbReference type="EMBL" id="EOD70574.1"/>
    </source>
</evidence>
<protein>
    <submittedName>
        <fullName evidence="2">Uncharacterized protein</fullName>
    </submittedName>
</protein>